<feature type="chain" id="PRO_5040976074" description="RxLR effector protein" evidence="2">
    <location>
        <begin position="22"/>
        <end position="200"/>
    </location>
</feature>
<gene>
    <name evidence="3" type="ORF">J3R30DRAFT_1334709</name>
</gene>
<dbReference type="Proteomes" id="UP001150266">
    <property type="component" value="Unassembled WGS sequence"/>
</dbReference>
<feature type="signal peptide" evidence="2">
    <location>
        <begin position="1"/>
        <end position="21"/>
    </location>
</feature>
<sequence length="200" mass="21859">MVHSRTILAALLAGGTASVFAIPVLEGFRTNTLGYTRGPNDGRVATGPASMPEPSGHQLSGSVGRRALTVNQGDRSPSSGIQREGSLSNDGKETETISATAEEVLERNKLSIAQYGDDLKVANSDEHWNSWVQETKSLLTLKSFTPDQKEDLVHHIRTVHEYAKRMKKQSSMSLIPSFARPHERLNRCGPGWSSPSRIRP</sequence>
<organism evidence="3 4">
    <name type="scientific">Lentinula aciculospora</name>
    <dbReference type="NCBI Taxonomy" id="153920"/>
    <lineage>
        <taxon>Eukaryota</taxon>
        <taxon>Fungi</taxon>
        <taxon>Dikarya</taxon>
        <taxon>Basidiomycota</taxon>
        <taxon>Agaricomycotina</taxon>
        <taxon>Agaricomycetes</taxon>
        <taxon>Agaricomycetidae</taxon>
        <taxon>Agaricales</taxon>
        <taxon>Marasmiineae</taxon>
        <taxon>Omphalotaceae</taxon>
        <taxon>Lentinula</taxon>
    </lineage>
</organism>
<evidence type="ECO:0000313" key="4">
    <source>
        <dbReference type="Proteomes" id="UP001150266"/>
    </source>
</evidence>
<name>A0A9W9ALL4_9AGAR</name>
<feature type="region of interest" description="Disordered" evidence="1">
    <location>
        <begin position="36"/>
        <end position="95"/>
    </location>
</feature>
<evidence type="ECO:0000256" key="2">
    <source>
        <dbReference type="SAM" id="SignalP"/>
    </source>
</evidence>
<keyword evidence="4" id="KW-1185">Reference proteome</keyword>
<proteinExistence type="predicted"/>
<evidence type="ECO:0008006" key="5">
    <source>
        <dbReference type="Google" id="ProtNLM"/>
    </source>
</evidence>
<dbReference type="AlphaFoldDB" id="A0A9W9ALL4"/>
<keyword evidence="2" id="KW-0732">Signal</keyword>
<protein>
    <recommendedName>
        <fullName evidence="5">RxLR effector protein</fullName>
    </recommendedName>
</protein>
<comment type="caution">
    <text evidence="3">The sequence shown here is derived from an EMBL/GenBank/DDBJ whole genome shotgun (WGS) entry which is preliminary data.</text>
</comment>
<dbReference type="EMBL" id="JAOTPV010000003">
    <property type="protein sequence ID" value="KAJ4485264.1"/>
    <property type="molecule type" value="Genomic_DNA"/>
</dbReference>
<evidence type="ECO:0000256" key="1">
    <source>
        <dbReference type="SAM" id="MobiDB-lite"/>
    </source>
</evidence>
<accession>A0A9W9ALL4</accession>
<feature type="compositionally biased region" description="Polar residues" evidence="1">
    <location>
        <begin position="69"/>
        <end position="89"/>
    </location>
</feature>
<reference evidence="3" key="1">
    <citation type="submission" date="2022-08" db="EMBL/GenBank/DDBJ databases">
        <title>A Global Phylogenomic Analysis of the Shiitake Genus Lentinula.</title>
        <authorList>
            <consortium name="DOE Joint Genome Institute"/>
            <person name="Sierra-Patev S."/>
            <person name="Min B."/>
            <person name="Naranjo-Ortiz M."/>
            <person name="Looney B."/>
            <person name="Konkel Z."/>
            <person name="Slot J.C."/>
            <person name="Sakamoto Y."/>
            <person name="Steenwyk J.L."/>
            <person name="Rokas A."/>
            <person name="Carro J."/>
            <person name="Camarero S."/>
            <person name="Ferreira P."/>
            <person name="Molpeceres G."/>
            <person name="Ruiz-Duenas F.J."/>
            <person name="Serrano A."/>
            <person name="Henrissat B."/>
            <person name="Drula E."/>
            <person name="Hughes K.W."/>
            <person name="Mata J.L."/>
            <person name="Ishikawa N.K."/>
            <person name="Vargas-Isla R."/>
            <person name="Ushijima S."/>
            <person name="Smith C.A."/>
            <person name="Ahrendt S."/>
            <person name="Andreopoulos W."/>
            <person name="He G."/>
            <person name="Labutti K."/>
            <person name="Lipzen A."/>
            <person name="Ng V."/>
            <person name="Riley R."/>
            <person name="Sandor L."/>
            <person name="Barry K."/>
            <person name="Martinez A.T."/>
            <person name="Xiao Y."/>
            <person name="Gibbons J.G."/>
            <person name="Terashima K."/>
            <person name="Grigoriev I.V."/>
            <person name="Hibbett D.S."/>
        </authorList>
    </citation>
    <scope>NUCLEOTIDE SEQUENCE</scope>
    <source>
        <strain evidence="3">JLM2183</strain>
    </source>
</reference>
<evidence type="ECO:0000313" key="3">
    <source>
        <dbReference type="EMBL" id="KAJ4485264.1"/>
    </source>
</evidence>